<dbReference type="SUPFAM" id="SSF53720">
    <property type="entry name" value="ALDH-like"/>
    <property type="match status" value="1"/>
</dbReference>
<dbReference type="Proteomes" id="UP000256999">
    <property type="component" value="Unassembled WGS sequence"/>
</dbReference>
<dbReference type="CDD" id="cd07129">
    <property type="entry name" value="ALDH_KGSADH"/>
    <property type="match status" value="1"/>
</dbReference>
<sequence>MNTVFDTHSMIAGQWFEGSGDSFESWDPSLNKAIANIKSCTLLDVNAALSAAVEAKTLLDTKTSAEIAEFLNVLADEIEALKGAFIPVAMAETGLPEARLQGETGRTCGQIRAFAALVAEGSWRQASIDTADPNRQPVPKPDVRAMNISLGPIAVFGASNFPFAFGTLGGDSAAALAAGNPIIVKGHPSHPLTSRYFAQAIANALQKADFPMGTFSLLQGCGTELGSELVKHPEIKAVGFTGSLGGGRALMDIAAKRAEPIPVYAEMGSINPVFIMPEALDSRSDAIAQGLAGSIAMGCGQFCTSPGLIVCLNSELPKLLAHYLSEQTPGVMLNPGIADAMQSALASRQNNSRVEFLTGGLSDTPLTPKASLMQINAADFLASGQSIAEYSEEIFGPASLVVNCESTEQMLAVAKSLSGNLTATIHADDYQSQSLSALLSLLKPRTGRILFNGFPTGVEVCQSMQHGGPYPASSFAHATSVGTAAISRFVSRNAYQNWPDELLPVELQNDNPMGILRMIDNHYSRTAIAIEKA</sequence>
<dbReference type="RefSeq" id="WP_116000706.1">
    <property type="nucleotide sequence ID" value="NZ_QUOV01000001.1"/>
</dbReference>
<proteinExistence type="predicted"/>
<dbReference type="Gene3D" id="3.40.309.10">
    <property type="entry name" value="Aldehyde Dehydrogenase, Chain A, domain 2"/>
    <property type="match status" value="1"/>
</dbReference>
<reference evidence="3 4" key="1">
    <citation type="submission" date="2018-08" db="EMBL/GenBank/DDBJ databases">
        <title>Thalassotalea euphylliae genome.</title>
        <authorList>
            <person name="Summers S."/>
            <person name="Rice S.A."/>
            <person name="Freckelton M.L."/>
            <person name="Nedved B.T."/>
            <person name="Hadfield M.G."/>
        </authorList>
    </citation>
    <scope>NUCLEOTIDE SEQUENCE [LARGE SCALE GENOMIC DNA]</scope>
    <source>
        <strain evidence="3 4">H2</strain>
    </source>
</reference>
<dbReference type="GO" id="GO:0016620">
    <property type="term" value="F:oxidoreductase activity, acting on the aldehyde or oxo group of donors, NAD or NADP as acceptor"/>
    <property type="evidence" value="ECO:0007669"/>
    <property type="project" value="InterPro"/>
</dbReference>
<dbReference type="AlphaFoldDB" id="A0A3E0UGL6"/>
<organism evidence="3 4">
    <name type="scientific">Thalassotalea euphylliae</name>
    <dbReference type="NCBI Taxonomy" id="1655234"/>
    <lineage>
        <taxon>Bacteria</taxon>
        <taxon>Pseudomonadati</taxon>
        <taxon>Pseudomonadota</taxon>
        <taxon>Gammaproteobacteria</taxon>
        <taxon>Alteromonadales</taxon>
        <taxon>Colwelliaceae</taxon>
        <taxon>Thalassotalea</taxon>
    </lineage>
</organism>
<dbReference type="InterPro" id="IPR044151">
    <property type="entry name" value="ALDH_KGSADH"/>
</dbReference>
<dbReference type="OrthoDB" id="9770537at2"/>
<dbReference type="Gene3D" id="3.40.605.10">
    <property type="entry name" value="Aldehyde Dehydrogenase, Chain A, domain 1"/>
    <property type="match status" value="1"/>
</dbReference>
<gene>
    <name evidence="3" type="ORF">DXX92_12310</name>
</gene>
<evidence type="ECO:0000256" key="1">
    <source>
        <dbReference type="ARBA" id="ARBA00023002"/>
    </source>
</evidence>
<accession>A0A3E0UGL6</accession>
<dbReference type="Pfam" id="PF00171">
    <property type="entry name" value="Aldedh"/>
    <property type="match status" value="1"/>
</dbReference>
<dbReference type="EMBL" id="QUOV01000001">
    <property type="protein sequence ID" value="REL36039.1"/>
    <property type="molecule type" value="Genomic_DNA"/>
</dbReference>
<evidence type="ECO:0000313" key="4">
    <source>
        <dbReference type="Proteomes" id="UP000256999"/>
    </source>
</evidence>
<evidence type="ECO:0000259" key="2">
    <source>
        <dbReference type="Pfam" id="PF00171"/>
    </source>
</evidence>
<comment type="caution">
    <text evidence="3">The sequence shown here is derived from an EMBL/GenBank/DDBJ whole genome shotgun (WGS) entry which is preliminary data.</text>
</comment>
<dbReference type="PANTHER" id="PTHR43353">
    <property type="entry name" value="SUCCINATE-SEMIALDEHYDE DEHYDROGENASE, MITOCHONDRIAL"/>
    <property type="match status" value="1"/>
</dbReference>
<evidence type="ECO:0000313" key="3">
    <source>
        <dbReference type="EMBL" id="REL36039.1"/>
    </source>
</evidence>
<dbReference type="InterPro" id="IPR016161">
    <property type="entry name" value="Ald_DH/histidinol_DH"/>
</dbReference>
<dbReference type="PANTHER" id="PTHR43353:SF3">
    <property type="entry name" value="ALDEHYDE DEHYDROGENASE-RELATED"/>
    <property type="match status" value="1"/>
</dbReference>
<feature type="domain" description="Aldehyde dehydrogenase" evidence="2">
    <location>
        <begin position="15"/>
        <end position="468"/>
    </location>
</feature>
<name>A0A3E0UGL6_9GAMM</name>
<dbReference type="InterPro" id="IPR016162">
    <property type="entry name" value="Ald_DH_N"/>
</dbReference>
<protein>
    <submittedName>
        <fullName evidence="3">Aldehyde dehydrogenase (NADP(+))</fullName>
    </submittedName>
</protein>
<dbReference type="InterPro" id="IPR016163">
    <property type="entry name" value="Ald_DH_C"/>
</dbReference>
<dbReference type="InterPro" id="IPR015590">
    <property type="entry name" value="Aldehyde_DH_dom"/>
</dbReference>
<keyword evidence="1" id="KW-0560">Oxidoreductase</keyword>
<dbReference type="InterPro" id="IPR050740">
    <property type="entry name" value="Aldehyde_DH_Superfamily"/>
</dbReference>